<gene>
    <name evidence="5" type="primary">virS_6</name>
    <name evidence="5" type="ORF">PH7735_02637</name>
</gene>
<dbReference type="PANTHER" id="PTHR47894:SF1">
    <property type="entry name" value="HTH-TYPE TRANSCRIPTIONAL REGULATOR VQSM"/>
    <property type="match status" value="1"/>
</dbReference>
<protein>
    <submittedName>
        <fullName evidence="5">Virulence-regulating protein VirS</fullName>
    </submittedName>
</protein>
<dbReference type="SUPFAM" id="SSF46689">
    <property type="entry name" value="Homeodomain-like"/>
    <property type="match status" value="1"/>
</dbReference>
<reference evidence="6" key="1">
    <citation type="submission" date="2015-09" db="EMBL/GenBank/DDBJ databases">
        <authorList>
            <person name="Rodrigo-Torres Lidia"/>
            <person name="Arahal R.David."/>
        </authorList>
    </citation>
    <scope>NUCLEOTIDE SEQUENCE [LARGE SCALE GENOMIC DNA]</scope>
    <source>
        <strain evidence="6">CECT 7735</strain>
    </source>
</reference>
<feature type="domain" description="HTH araC/xylS-type" evidence="4">
    <location>
        <begin position="255"/>
        <end position="334"/>
    </location>
</feature>
<keyword evidence="2" id="KW-0238">DNA-binding</keyword>
<dbReference type="PANTHER" id="PTHR47894">
    <property type="entry name" value="HTH-TYPE TRANSCRIPTIONAL REGULATOR GADX"/>
    <property type="match status" value="1"/>
</dbReference>
<dbReference type="Proteomes" id="UP000051870">
    <property type="component" value="Unassembled WGS sequence"/>
</dbReference>
<dbReference type="Pfam" id="PF12833">
    <property type="entry name" value="HTH_18"/>
    <property type="match status" value="1"/>
</dbReference>
<dbReference type="InterPro" id="IPR009057">
    <property type="entry name" value="Homeodomain-like_sf"/>
</dbReference>
<dbReference type="Gene3D" id="1.10.10.60">
    <property type="entry name" value="Homeodomain-like"/>
    <property type="match status" value="1"/>
</dbReference>
<evidence type="ECO:0000259" key="4">
    <source>
        <dbReference type="PROSITE" id="PS01124"/>
    </source>
</evidence>
<proteinExistence type="predicted"/>
<dbReference type="AlphaFoldDB" id="A0A0P1IB68"/>
<dbReference type="EMBL" id="CYTW01000002">
    <property type="protein sequence ID" value="CUK02681.1"/>
    <property type="molecule type" value="Genomic_DNA"/>
</dbReference>
<dbReference type="GO" id="GO:0000976">
    <property type="term" value="F:transcription cis-regulatory region binding"/>
    <property type="evidence" value="ECO:0007669"/>
    <property type="project" value="TreeGrafter"/>
</dbReference>
<evidence type="ECO:0000313" key="5">
    <source>
        <dbReference type="EMBL" id="CUK02681.1"/>
    </source>
</evidence>
<dbReference type="RefSeq" id="WP_058311783.1">
    <property type="nucleotide sequence ID" value="NZ_CYTW01000002.1"/>
</dbReference>
<evidence type="ECO:0000256" key="1">
    <source>
        <dbReference type="ARBA" id="ARBA00023015"/>
    </source>
</evidence>
<dbReference type="SMART" id="SM00342">
    <property type="entry name" value="HTH_ARAC"/>
    <property type="match status" value="1"/>
</dbReference>
<keyword evidence="3" id="KW-0804">Transcription</keyword>
<sequence>MLTPKDSIYRRRPVAPTFVQEALDCCRAAGVDPADVLRAAQVAPDRLDDLDTHEFGRVWLELSFHMRDEFFGLGARPMRPGSTTLLGHAIRGAKTLDVALKRSLRFLNVVLDDPYGTVSVEGRSCIITLHETASSGSAFKYRAFFLILHGFNCWAARERIPIKAVDFPCKEPQAQSDYGDFFGVPVSFDAPAARLVFDRKYLSRKTQRSEKDLRDFLRSLPEAFLRGYRETDGLKHEIITKCLNGPPEDWPGATEVAERLGMSRSSLHRLLKEAGHSLTELKDEQRRNRATALLSRTDMTISDISAEVGYAEEGAFYRAFHRWYATTPNRLREAPESFSVTAPKSGA</sequence>
<dbReference type="STRING" id="1715693.PH7735_02637"/>
<dbReference type="GO" id="GO:0003700">
    <property type="term" value="F:DNA-binding transcription factor activity"/>
    <property type="evidence" value="ECO:0007669"/>
    <property type="project" value="InterPro"/>
</dbReference>
<accession>A0A0P1IB68</accession>
<name>A0A0P1IB68_9RHOB</name>
<keyword evidence="6" id="KW-1185">Reference proteome</keyword>
<dbReference type="Pfam" id="PF12625">
    <property type="entry name" value="Arabinose_bd"/>
    <property type="match status" value="1"/>
</dbReference>
<organism evidence="5 6">
    <name type="scientific">Shimia thalassica</name>
    <dbReference type="NCBI Taxonomy" id="1715693"/>
    <lineage>
        <taxon>Bacteria</taxon>
        <taxon>Pseudomonadati</taxon>
        <taxon>Pseudomonadota</taxon>
        <taxon>Alphaproteobacteria</taxon>
        <taxon>Rhodobacterales</taxon>
        <taxon>Roseobacteraceae</taxon>
    </lineage>
</organism>
<dbReference type="InterPro" id="IPR032687">
    <property type="entry name" value="AraC-type_N"/>
</dbReference>
<dbReference type="PROSITE" id="PS01124">
    <property type="entry name" value="HTH_ARAC_FAMILY_2"/>
    <property type="match status" value="1"/>
</dbReference>
<evidence type="ECO:0000313" key="6">
    <source>
        <dbReference type="Proteomes" id="UP000051870"/>
    </source>
</evidence>
<keyword evidence="1" id="KW-0805">Transcription regulation</keyword>
<dbReference type="GO" id="GO:0005829">
    <property type="term" value="C:cytosol"/>
    <property type="evidence" value="ECO:0007669"/>
    <property type="project" value="TreeGrafter"/>
</dbReference>
<evidence type="ECO:0000256" key="3">
    <source>
        <dbReference type="ARBA" id="ARBA00023163"/>
    </source>
</evidence>
<evidence type="ECO:0000256" key="2">
    <source>
        <dbReference type="ARBA" id="ARBA00023125"/>
    </source>
</evidence>
<dbReference type="InterPro" id="IPR018060">
    <property type="entry name" value="HTH_AraC"/>
</dbReference>
<dbReference type="GeneID" id="83881648"/>